<evidence type="ECO:0000313" key="1">
    <source>
        <dbReference type="EMBL" id="OAG20275.1"/>
    </source>
</evidence>
<evidence type="ECO:0000313" key="2">
    <source>
        <dbReference type="Proteomes" id="UP000077248"/>
    </source>
</evidence>
<dbReference type="AlphaFoldDB" id="A0A177DKM4"/>
<dbReference type="VEuPathDB" id="FungiDB:CC77DRAFT_1020791"/>
<dbReference type="RefSeq" id="XP_018385696.1">
    <property type="nucleotide sequence ID" value="XM_018525134.1"/>
</dbReference>
<dbReference type="Proteomes" id="UP000077248">
    <property type="component" value="Unassembled WGS sequence"/>
</dbReference>
<dbReference type="EMBL" id="KV441479">
    <property type="protein sequence ID" value="OAG20275.1"/>
    <property type="molecule type" value="Genomic_DNA"/>
</dbReference>
<proteinExistence type="predicted"/>
<reference evidence="1 2" key="1">
    <citation type="submission" date="2016-05" db="EMBL/GenBank/DDBJ databases">
        <title>Comparative analysis of secretome profiles of manganese(II)-oxidizing ascomycete fungi.</title>
        <authorList>
            <consortium name="DOE Joint Genome Institute"/>
            <person name="Zeiner C.A."/>
            <person name="Purvine S.O."/>
            <person name="Zink E.M."/>
            <person name="Wu S."/>
            <person name="Pasa-Tolic L."/>
            <person name="Chaput D.L."/>
            <person name="Haridas S."/>
            <person name="Grigoriev I.V."/>
            <person name="Santelli C.M."/>
            <person name="Hansel C.M."/>
        </authorList>
    </citation>
    <scope>NUCLEOTIDE SEQUENCE [LARGE SCALE GENOMIC DNA]</scope>
    <source>
        <strain evidence="1 2">SRC1lrK2f</strain>
    </source>
</reference>
<gene>
    <name evidence="1" type="ORF">CC77DRAFT_1020791</name>
</gene>
<dbReference type="KEGG" id="aalt:CC77DRAFT_1020791"/>
<sequence length="91" mass="10697">MNLPIVLGPKLHTDTHRLRKTFFTPSRSLSMVFQRLMSRLYLWFLLFCIVLPHWENSSGRKPWERLNSRLQSLPDLSPTSLSLGDMYLIGH</sequence>
<organism evidence="1 2">
    <name type="scientific">Alternaria alternata</name>
    <name type="common">Alternaria rot fungus</name>
    <name type="synonym">Torula alternata</name>
    <dbReference type="NCBI Taxonomy" id="5599"/>
    <lineage>
        <taxon>Eukaryota</taxon>
        <taxon>Fungi</taxon>
        <taxon>Dikarya</taxon>
        <taxon>Ascomycota</taxon>
        <taxon>Pezizomycotina</taxon>
        <taxon>Dothideomycetes</taxon>
        <taxon>Pleosporomycetidae</taxon>
        <taxon>Pleosporales</taxon>
        <taxon>Pleosporineae</taxon>
        <taxon>Pleosporaceae</taxon>
        <taxon>Alternaria</taxon>
        <taxon>Alternaria sect. Alternaria</taxon>
        <taxon>Alternaria alternata complex</taxon>
    </lineage>
</organism>
<dbReference type="GeneID" id="29110728"/>
<protein>
    <submittedName>
        <fullName evidence="1">Uncharacterized protein</fullName>
    </submittedName>
</protein>
<keyword evidence="2" id="KW-1185">Reference proteome</keyword>
<name>A0A177DKM4_ALTAL</name>
<accession>A0A177DKM4</accession>